<gene>
    <name evidence="2" type="ORF">AABB31_02160</name>
</gene>
<dbReference type="PANTHER" id="PTHR44013:SF1">
    <property type="entry name" value="ZINC-TYPE ALCOHOL DEHYDROGENASE-LIKE PROTEIN C16A3.02C"/>
    <property type="match status" value="1"/>
</dbReference>
<dbReference type="GO" id="GO:0016491">
    <property type="term" value="F:oxidoreductase activity"/>
    <property type="evidence" value="ECO:0007669"/>
    <property type="project" value="InterPro"/>
</dbReference>
<dbReference type="AlphaFoldDB" id="A0AAN0MA42"/>
<dbReference type="SUPFAM" id="SSF51735">
    <property type="entry name" value="NAD(P)-binding Rossmann-fold domains"/>
    <property type="match status" value="1"/>
</dbReference>
<organism evidence="2 3">
    <name type="scientific">Yoonia rhodophyticola</name>
    <dbReference type="NCBI Taxonomy" id="3137370"/>
    <lineage>
        <taxon>Bacteria</taxon>
        <taxon>Pseudomonadati</taxon>
        <taxon>Pseudomonadota</taxon>
        <taxon>Alphaproteobacteria</taxon>
        <taxon>Rhodobacterales</taxon>
        <taxon>Paracoccaceae</taxon>
        <taxon>Yoonia</taxon>
    </lineage>
</organism>
<dbReference type="KEGG" id="yrh:AABB31_02160"/>
<dbReference type="CDD" id="cd08267">
    <property type="entry name" value="MDR1"/>
    <property type="match status" value="1"/>
</dbReference>
<dbReference type="InterPro" id="IPR020843">
    <property type="entry name" value="ER"/>
</dbReference>
<evidence type="ECO:0000259" key="1">
    <source>
        <dbReference type="SMART" id="SM00829"/>
    </source>
</evidence>
<protein>
    <submittedName>
        <fullName evidence="2">NAD(P)-dependent alcohol dehydrogenase</fullName>
    </submittedName>
</protein>
<dbReference type="Gene3D" id="3.90.180.10">
    <property type="entry name" value="Medium-chain alcohol dehydrogenases, catalytic domain"/>
    <property type="match status" value="1"/>
</dbReference>
<accession>A0AAN0MA42</accession>
<dbReference type="RefSeq" id="WP_373635036.1">
    <property type="nucleotide sequence ID" value="NZ_CP151767.2"/>
</dbReference>
<feature type="domain" description="Enoyl reductase (ER)" evidence="1">
    <location>
        <begin position="10"/>
        <end position="321"/>
    </location>
</feature>
<dbReference type="InterPro" id="IPR013154">
    <property type="entry name" value="ADH-like_N"/>
</dbReference>
<dbReference type="SUPFAM" id="SSF50129">
    <property type="entry name" value="GroES-like"/>
    <property type="match status" value="1"/>
</dbReference>
<name>A0AAN0MA42_9RHOB</name>
<dbReference type="InterPro" id="IPR036291">
    <property type="entry name" value="NAD(P)-bd_dom_sf"/>
</dbReference>
<dbReference type="Proteomes" id="UP001470809">
    <property type="component" value="Chromosome"/>
</dbReference>
<proteinExistence type="predicted"/>
<dbReference type="SMART" id="SM00829">
    <property type="entry name" value="PKS_ER"/>
    <property type="match status" value="1"/>
</dbReference>
<dbReference type="PANTHER" id="PTHR44013">
    <property type="entry name" value="ZINC-TYPE ALCOHOL DEHYDROGENASE-LIKE PROTEIN C16A3.02C"/>
    <property type="match status" value="1"/>
</dbReference>
<dbReference type="Pfam" id="PF13602">
    <property type="entry name" value="ADH_zinc_N_2"/>
    <property type="match status" value="1"/>
</dbReference>
<dbReference type="Gene3D" id="3.40.50.720">
    <property type="entry name" value="NAD(P)-binding Rossmann-like Domain"/>
    <property type="match status" value="1"/>
</dbReference>
<keyword evidence="3" id="KW-1185">Reference proteome</keyword>
<evidence type="ECO:0000313" key="3">
    <source>
        <dbReference type="Proteomes" id="UP001470809"/>
    </source>
</evidence>
<dbReference type="Pfam" id="PF08240">
    <property type="entry name" value="ADH_N"/>
    <property type="match status" value="1"/>
</dbReference>
<reference evidence="3" key="1">
    <citation type="submission" date="2024-04" db="EMBL/GenBank/DDBJ databases">
        <title>Phylogenomic analyses of a clade within the roseobacter group suggest taxonomic reassignments of species of the genera Aestuariivita, Citreicella, Loktanella, Nautella, Pelagibaca, Ruegeria, Thalassobius, Thiobacimonas and Tropicibacter, and the proposal o.</title>
        <authorList>
            <person name="Jeon C.O."/>
        </authorList>
    </citation>
    <scope>NUCLEOTIDE SEQUENCE [LARGE SCALE GENOMIC DNA]</scope>
    <source>
        <strain evidence="3">SS1-5</strain>
    </source>
</reference>
<sequence length="334" mass="35015">MFAYSYSQYGAPDVVTRVEISKPVPKRDEVLIKVVATTVSAGDWRARSLTMPTGMGWVGRLVFGVTGPRKPVLGTEFSGVVETVGANVTAYHPGDAVIGFPGAAFGAHAEYITMSAAGKLVRKPENISFAQATAIPFGASTAYDFLVNKGQLRAGERVLVNGASGSTGSAAVQIAKHLGAHVTGVCSGKNADMVRAIGADRVIDYQTQDFTDQDATYDVVVDTVGSAPWSRTQHALRPGGRMLLIAGSTSDMIFGGLKARLRGKRLIGGVATESREILQAVVDLTAAGAFHPVIDRCFAADQMIAAHAHVDTGHKKGNVVVAFSALENAEQLAS</sequence>
<dbReference type="EMBL" id="CP151767">
    <property type="protein sequence ID" value="WZU67790.2"/>
    <property type="molecule type" value="Genomic_DNA"/>
</dbReference>
<dbReference type="InterPro" id="IPR011032">
    <property type="entry name" value="GroES-like_sf"/>
</dbReference>
<evidence type="ECO:0000313" key="2">
    <source>
        <dbReference type="EMBL" id="WZU67790.2"/>
    </source>
</evidence>
<dbReference type="InterPro" id="IPR052733">
    <property type="entry name" value="Chloroplast_QOR"/>
</dbReference>
<reference evidence="2 3" key="2">
    <citation type="submission" date="2024-08" db="EMBL/GenBank/DDBJ databases">
        <title>Phylogenomic analyses of a clade within the roseobacter group suggest taxonomic reassignments of species of the genera Aestuariivita, Citreicella, Loktanella, Nautella, Pelagibaca, Ruegeria, Thalassobius, Thiobacimonas and Tropicibacter, and the proposal o.</title>
        <authorList>
            <person name="Jeon C.O."/>
        </authorList>
    </citation>
    <scope>NUCLEOTIDE SEQUENCE [LARGE SCALE GENOMIC DNA]</scope>
    <source>
        <strain evidence="2 3">SS1-5</strain>
    </source>
</reference>